<keyword evidence="2 5" id="KW-0812">Transmembrane</keyword>
<feature type="transmembrane region" description="Helical" evidence="5">
    <location>
        <begin position="134"/>
        <end position="155"/>
    </location>
</feature>
<feature type="transmembrane region" description="Helical" evidence="5">
    <location>
        <begin position="491"/>
        <end position="511"/>
    </location>
</feature>
<evidence type="ECO:0000256" key="5">
    <source>
        <dbReference type="RuleBase" id="RU363032"/>
    </source>
</evidence>
<dbReference type="AlphaFoldDB" id="A0A075FHS1"/>
<dbReference type="PANTHER" id="PTHR30614:SF41">
    <property type="entry name" value="INNER MEMBRANE AMINO-ACID ABC TRANSPORTER PERMEASE PROTEIN YHDY"/>
    <property type="match status" value="1"/>
</dbReference>
<feature type="transmembrane region" description="Helical" evidence="5">
    <location>
        <begin position="202"/>
        <end position="220"/>
    </location>
</feature>
<feature type="transmembrane region" description="Helical" evidence="5">
    <location>
        <begin position="531"/>
        <end position="549"/>
    </location>
</feature>
<keyword evidence="3 5" id="KW-1133">Transmembrane helix</keyword>
<dbReference type="SUPFAM" id="SSF161098">
    <property type="entry name" value="MetI-like"/>
    <property type="match status" value="1"/>
</dbReference>
<dbReference type="GO" id="GO:0005886">
    <property type="term" value="C:plasma membrane"/>
    <property type="evidence" value="ECO:0007669"/>
    <property type="project" value="UniProtKB-SubCell"/>
</dbReference>
<feature type="transmembrane region" description="Helical" evidence="5">
    <location>
        <begin position="358"/>
        <end position="382"/>
    </location>
</feature>
<dbReference type="InterPro" id="IPR043429">
    <property type="entry name" value="ArtM/GltK/GlnP/TcyL/YhdX-like"/>
</dbReference>
<dbReference type="GO" id="GO:0006865">
    <property type="term" value="P:amino acid transport"/>
    <property type="evidence" value="ECO:0007669"/>
    <property type="project" value="TreeGrafter"/>
</dbReference>
<organism evidence="8">
    <name type="scientific">uncultured marine group II/III euryarchaeote AD1000_09_E08</name>
    <dbReference type="NCBI Taxonomy" id="1457711"/>
    <lineage>
        <taxon>Archaea</taxon>
        <taxon>Methanobacteriati</taxon>
        <taxon>Methanobacteriota</taxon>
        <taxon>environmental samples</taxon>
    </lineage>
</organism>
<feature type="transmembrane region" description="Helical" evidence="5">
    <location>
        <begin position="394"/>
        <end position="418"/>
    </location>
</feature>
<feature type="transmembrane region" description="Helical" evidence="5">
    <location>
        <begin position="288"/>
        <end position="307"/>
    </location>
</feature>
<proteinExistence type="inferred from homology"/>
<evidence type="ECO:0000256" key="6">
    <source>
        <dbReference type="SAM" id="MobiDB-lite"/>
    </source>
</evidence>
<feature type="region of interest" description="Disordered" evidence="6">
    <location>
        <begin position="1"/>
        <end position="26"/>
    </location>
</feature>
<dbReference type="EMBL" id="KF900323">
    <property type="protein sequence ID" value="AIE90950.1"/>
    <property type="molecule type" value="Genomic_DNA"/>
</dbReference>
<dbReference type="PANTHER" id="PTHR30614">
    <property type="entry name" value="MEMBRANE COMPONENT OF AMINO ACID ABC TRANSPORTER"/>
    <property type="match status" value="1"/>
</dbReference>
<keyword evidence="5" id="KW-0813">Transport</keyword>
<evidence type="ECO:0000256" key="2">
    <source>
        <dbReference type="ARBA" id="ARBA00022692"/>
    </source>
</evidence>
<feature type="transmembrane region" description="Helical" evidence="5">
    <location>
        <begin position="227"/>
        <end position="244"/>
    </location>
</feature>
<reference evidence="8" key="1">
    <citation type="journal article" date="2014" name="Genome Biol. Evol.">
        <title>Pangenome evidence for extensive interdomain horizontal transfer affecting lineage core and shell genes in uncultured planktonic thaumarchaeota and euryarchaeota.</title>
        <authorList>
            <person name="Deschamps P."/>
            <person name="Zivanovic Y."/>
            <person name="Moreira D."/>
            <person name="Rodriguez-Valera F."/>
            <person name="Lopez-Garcia P."/>
        </authorList>
    </citation>
    <scope>NUCLEOTIDE SEQUENCE</scope>
</reference>
<name>A0A075FHS1_9EURY</name>
<dbReference type="GO" id="GO:0055085">
    <property type="term" value="P:transmembrane transport"/>
    <property type="evidence" value="ECO:0007669"/>
    <property type="project" value="InterPro"/>
</dbReference>
<evidence type="ECO:0000256" key="4">
    <source>
        <dbReference type="ARBA" id="ARBA00023136"/>
    </source>
</evidence>
<feature type="domain" description="ABC transmembrane type-1" evidence="7">
    <location>
        <begin position="358"/>
        <end position="553"/>
    </location>
</feature>
<dbReference type="PROSITE" id="PS50928">
    <property type="entry name" value="ABC_TM1"/>
    <property type="match status" value="1"/>
</dbReference>
<dbReference type="InterPro" id="IPR035906">
    <property type="entry name" value="MetI-like_sf"/>
</dbReference>
<accession>A0A075FHS1</accession>
<evidence type="ECO:0000256" key="1">
    <source>
        <dbReference type="ARBA" id="ARBA00004141"/>
    </source>
</evidence>
<evidence type="ECO:0000313" key="8">
    <source>
        <dbReference type="EMBL" id="AIE90950.1"/>
    </source>
</evidence>
<feature type="transmembrane region" description="Helical" evidence="5">
    <location>
        <begin position="98"/>
        <end position="122"/>
    </location>
</feature>
<evidence type="ECO:0000259" key="7">
    <source>
        <dbReference type="PROSITE" id="PS50928"/>
    </source>
</evidence>
<keyword evidence="4 5" id="KW-0472">Membrane</keyword>
<protein>
    <submittedName>
        <fullName evidence="8">Amino acid ABC transporter permease, His/Glu/Gln/Arg/opine (AapM, bztC)</fullName>
    </submittedName>
</protein>
<comment type="similarity">
    <text evidence="5">Belongs to the binding-protein-dependent transport system permease family.</text>
</comment>
<dbReference type="Pfam" id="PF00528">
    <property type="entry name" value="BPD_transp_1"/>
    <property type="match status" value="1"/>
</dbReference>
<dbReference type="CDD" id="cd06261">
    <property type="entry name" value="TM_PBP2"/>
    <property type="match status" value="1"/>
</dbReference>
<feature type="transmembrane region" description="Helical" evidence="5">
    <location>
        <begin position="256"/>
        <end position="276"/>
    </location>
</feature>
<dbReference type="InterPro" id="IPR000515">
    <property type="entry name" value="MetI-like"/>
</dbReference>
<gene>
    <name evidence="8" type="primary">aapM</name>
    <name evidence="8" type="synonym">bztC</name>
</gene>
<evidence type="ECO:0000256" key="3">
    <source>
        <dbReference type="ARBA" id="ARBA00022989"/>
    </source>
</evidence>
<dbReference type="Gene3D" id="1.10.3720.10">
    <property type="entry name" value="MetI-like"/>
    <property type="match status" value="1"/>
</dbReference>
<sequence>MSSKSTGIIDPVTGGQVSEAENPEPPSVMDSFLELEESIAGKPGGSWVTPTNNAQLSFLAISLALACGLFGGMWEGFLPNGFFELAAKAESEGASSQYALIFGAISAIVIVFAWWVTLTALIKWTPGKTLSNALLGISSAWIVVIAVRGLSHFVLVEADWSVVWANRVLLIVGQQMTEQMTQAPGSESCISTCYGINQNWRLWWILYPSFAVLASAYGTIAEKPARFLVPFTAMCGLLMLVAWTPSEINYHRVVPITNLAKALVVGYLAYGASYYYCSISEEYKANRLRSYIAIGAVVTFFFAIMIMNPPEFVKDLAVALGGTPAQGMREDIIAGEVIPSTLDKLAGDGIEASQWGGLFVNLIVATAGCVLGFGIGVVLAFGRQSDQPFFSVPSIALIELVRSGPLICWLWFAVFLMPDLMDPFYDAEDIIRMLLMFGVFGGCYIAEVLRGGLQAVDSGQKEAAAALGLSPFQTKMQVELPNAVRTTLPSIVSVFIGLWKDTTLLFIINILDFFKLAKDLPATDLRFLGNFLEPLYVTALVFWVFAFYLSRVSMKIEKGLGLVREGGGEAA</sequence>
<feature type="transmembrane region" description="Helical" evidence="5">
    <location>
        <begin position="430"/>
        <end position="449"/>
    </location>
</feature>
<comment type="subcellular location">
    <subcellularLocation>
        <location evidence="5">Cell membrane</location>
        <topology evidence="5">Multi-pass membrane protein</topology>
    </subcellularLocation>
    <subcellularLocation>
        <location evidence="1">Membrane</location>
        <topology evidence="1">Multi-pass membrane protein</topology>
    </subcellularLocation>
</comment>
<feature type="transmembrane region" description="Helical" evidence="5">
    <location>
        <begin position="56"/>
        <end position="78"/>
    </location>
</feature>